<proteinExistence type="predicted"/>
<accession>A0A9W6B4H9</accession>
<keyword evidence="3" id="KW-1185">Reference proteome</keyword>
<dbReference type="RefSeq" id="WP_281753965.1">
    <property type="nucleotide sequence ID" value="NZ_BRVP01000009.1"/>
</dbReference>
<evidence type="ECO:0000313" key="3">
    <source>
        <dbReference type="Proteomes" id="UP001143545"/>
    </source>
</evidence>
<comment type="caution">
    <text evidence="2">The sequence shown here is derived from an EMBL/GenBank/DDBJ whole genome shotgun (WGS) entry which is preliminary data.</text>
</comment>
<sequence length="141" mass="15653">MKVGSTKNNLATLKALYITYAFLLILRLLVVIGFSLLFWTLFDTPEFQSELIESGDFDSAMLDAPIKIIIEAIFAVIFVVGLVHCILNVVAVNYIDKKKGQTFIFIVGILNLFSGILGIGLGVFTIIEITRPHVKEVFEKA</sequence>
<keyword evidence="1" id="KW-0472">Membrane</keyword>
<evidence type="ECO:0000313" key="2">
    <source>
        <dbReference type="EMBL" id="GLB52591.1"/>
    </source>
</evidence>
<keyword evidence="1" id="KW-1133">Transmembrane helix</keyword>
<dbReference type="AlphaFoldDB" id="A0A9W6B4H9"/>
<dbReference type="EMBL" id="BRVP01000009">
    <property type="protein sequence ID" value="GLB52591.1"/>
    <property type="molecule type" value="Genomic_DNA"/>
</dbReference>
<name>A0A9W6B4H9_9FLAO</name>
<organism evidence="2 3">
    <name type="scientific">Neptunitalea chrysea</name>
    <dbReference type="NCBI Taxonomy" id="1647581"/>
    <lineage>
        <taxon>Bacteria</taxon>
        <taxon>Pseudomonadati</taxon>
        <taxon>Bacteroidota</taxon>
        <taxon>Flavobacteriia</taxon>
        <taxon>Flavobacteriales</taxon>
        <taxon>Flavobacteriaceae</taxon>
        <taxon>Neptunitalea</taxon>
    </lineage>
</organism>
<feature type="transmembrane region" description="Helical" evidence="1">
    <location>
        <begin position="20"/>
        <end position="42"/>
    </location>
</feature>
<gene>
    <name evidence="2" type="ORF">NBRC110019_16310</name>
</gene>
<keyword evidence="1" id="KW-0812">Transmembrane</keyword>
<feature type="transmembrane region" description="Helical" evidence="1">
    <location>
        <begin position="103"/>
        <end position="127"/>
    </location>
</feature>
<evidence type="ECO:0000256" key="1">
    <source>
        <dbReference type="SAM" id="Phobius"/>
    </source>
</evidence>
<protein>
    <submittedName>
        <fullName evidence="2">Uncharacterized protein</fullName>
    </submittedName>
</protein>
<dbReference type="Proteomes" id="UP001143545">
    <property type="component" value="Unassembled WGS sequence"/>
</dbReference>
<reference evidence="2" key="1">
    <citation type="submission" date="2022-07" db="EMBL/GenBank/DDBJ databases">
        <title>Taxonomy of Novel Oxalotrophic and Methylotrophic Bacteria.</title>
        <authorList>
            <person name="Sahin N."/>
            <person name="Tani A."/>
        </authorList>
    </citation>
    <scope>NUCLEOTIDE SEQUENCE</scope>
    <source>
        <strain evidence="2">AM327</strain>
    </source>
</reference>
<feature type="transmembrane region" description="Helical" evidence="1">
    <location>
        <begin position="68"/>
        <end position="91"/>
    </location>
</feature>